<dbReference type="EMBL" id="BDME01000002">
    <property type="protein sequence ID" value="GAX87879.1"/>
    <property type="molecule type" value="Genomic_DNA"/>
</dbReference>
<organism evidence="2 3">
    <name type="scientific">Lebetimonas natsushimae</name>
    <dbReference type="NCBI Taxonomy" id="1936991"/>
    <lineage>
        <taxon>Bacteria</taxon>
        <taxon>Pseudomonadati</taxon>
        <taxon>Campylobacterota</taxon>
        <taxon>Epsilonproteobacteria</taxon>
        <taxon>Nautiliales</taxon>
        <taxon>Nautiliaceae</taxon>
        <taxon>Lebetimonas</taxon>
    </lineage>
</organism>
<sequence>MKKLISIIAISSIMFAANTNNNDELNKKLDLILQKMNELEKKVEQRDEQIKELKKELKQEQKKIQLQVKKQQETQKKEIENKLILSSCKNIGVSNFSYKYHDDVIPYYTLTYTLTNKYPKKIVHLKGDLIVEDKDEVKILQDYIDRDVDLAPGQSVTIKKVHTVTSDMEKELANEKSENLKVIFEVIRADLADGGRVECGIF</sequence>
<gene>
    <name evidence="2" type="ORF">LNAT_P1176</name>
</gene>
<dbReference type="PROSITE" id="PS00062">
    <property type="entry name" value="ALDOKETO_REDUCTASE_2"/>
    <property type="match status" value="1"/>
</dbReference>
<dbReference type="RefSeq" id="WP_096259394.1">
    <property type="nucleotide sequence ID" value="NZ_BDME01000002.1"/>
</dbReference>
<dbReference type="InterPro" id="IPR018170">
    <property type="entry name" value="Aldo/ket_reductase_CS"/>
</dbReference>
<comment type="caution">
    <text evidence="2">The sequence shown here is derived from an EMBL/GenBank/DDBJ whole genome shotgun (WGS) entry which is preliminary data.</text>
</comment>
<keyword evidence="3" id="KW-1185">Reference proteome</keyword>
<dbReference type="AlphaFoldDB" id="A0A292YFC4"/>
<feature type="coiled-coil region" evidence="1">
    <location>
        <begin position="22"/>
        <end position="74"/>
    </location>
</feature>
<reference evidence="2 3" key="1">
    <citation type="journal article" date="2017" name="Syst. Appl. Microbiol.">
        <title>Lebetimonas natsushimae sp. nov., a novel strictly anaerobic, moderately thermophilic chemoautotroph isolated from a deep-sea hydrothermal vent polychaete nest in the Mid-Okinawa Trough.</title>
        <authorList>
            <person name="Nagata R."/>
            <person name="Takaki Y."/>
            <person name="Tame A."/>
            <person name="Nunoura T."/>
            <person name="Muto H."/>
            <person name="Mino S."/>
            <person name="Sawayama S."/>
            <person name="Takai K."/>
            <person name="Nakagawa S."/>
        </authorList>
    </citation>
    <scope>NUCLEOTIDE SEQUENCE [LARGE SCALE GENOMIC DNA]</scope>
    <source>
        <strain evidence="2 3">HS1857</strain>
    </source>
</reference>
<dbReference type="Proteomes" id="UP000217944">
    <property type="component" value="Unassembled WGS sequence"/>
</dbReference>
<protein>
    <submittedName>
        <fullName evidence="2">Uncharacterized protein</fullName>
    </submittedName>
</protein>
<accession>A0A292YFC4</accession>
<proteinExistence type="predicted"/>
<name>A0A292YFC4_9BACT</name>
<evidence type="ECO:0000256" key="1">
    <source>
        <dbReference type="SAM" id="Coils"/>
    </source>
</evidence>
<keyword evidence="1" id="KW-0175">Coiled coil</keyword>
<dbReference type="GO" id="GO:0016491">
    <property type="term" value="F:oxidoreductase activity"/>
    <property type="evidence" value="ECO:0007669"/>
    <property type="project" value="InterPro"/>
</dbReference>
<evidence type="ECO:0000313" key="2">
    <source>
        <dbReference type="EMBL" id="GAX87879.1"/>
    </source>
</evidence>
<evidence type="ECO:0000313" key="3">
    <source>
        <dbReference type="Proteomes" id="UP000217944"/>
    </source>
</evidence>
<dbReference type="OrthoDB" id="5373153at2"/>